<evidence type="ECO:0000256" key="2">
    <source>
        <dbReference type="ARBA" id="ARBA00022490"/>
    </source>
</evidence>
<reference evidence="6" key="2">
    <citation type="journal article" date="2021" name="PeerJ">
        <title>Extensive microbial diversity within the chicken gut microbiome revealed by metagenomics and culture.</title>
        <authorList>
            <person name="Gilroy R."/>
            <person name="Ravi A."/>
            <person name="Getino M."/>
            <person name="Pursley I."/>
            <person name="Horton D.L."/>
            <person name="Alikhan N.F."/>
            <person name="Baker D."/>
            <person name="Gharbi K."/>
            <person name="Hall N."/>
            <person name="Watson M."/>
            <person name="Adriaenssens E.M."/>
            <person name="Foster-Nyarko E."/>
            <person name="Jarju S."/>
            <person name="Secka A."/>
            <person name="Antonio M."/>
            <person name="Oren A."/>
            <person name="Chaudhuri R.R."/>
            <person name="La Ragione R."/>
            <person name="Hildebrand F."/>
            <person name="Pallen M.J."/>
        </authorList>
    </citation>
    <scope>NUCLEOTIDE SEQUENCE</scope>
    <source>
        <strain evidence="6">ChiHcec3-6078</strain>
    </source>
</reference>
<evidence type="ECO:0000256" key="1">
    <source>
        <dbReference type="ARBA" id="ARBA00009741"/>
    </source>
</evidence>
<dbReference type="GO" id="GO:0008276">
    <property type="term" value="F:protein methyltransferase activity"/>
    <property type="evidence" value="ECO:0007669"/>
    <property type="project" value="InterPro"/>
</dbReference>
<dbReference type="Gene3D" id="3.40.50.150">
    <property type="entry name" value="Vaccinia Virus protein VP39"/>
    <property type="match status" value="1"/>
</dbReference>
<evidence type="ECO:0000313" key="7">
    <source>
        <dbReference type="Proteomes" id="UP000824090"/>
    </source>
</evidence>
<dbReference type="GO" id="GO:0005840">
    <property type="term" value="C:ribosome"/>
    <property type="evidence" value="ECO:0007669"/>
    <property type="project" value="UniProtKB-KW"/>
</dbReference>
<evidence type="ECO:0000256" key="4">
    <source>
        <dbReference type="ARBA" id="ARBA00022679"/>
    </source>
</evidence>
<sequence>REPSISAYFEDTEENREKVQQLKIAVMMLKSRELEGAYGWDADFGRLYAEDIYVNDEDWKDKWKEFFKPSRITDRLVVKPTWEEYSPSGEELVIELDPGMAFGTGTHETTALCMRLIEKYLGDNPESRKLLDIGCGSGILSIGAALLGCGEILAVDIDEDAVRTAAENVEKNGLENKIKVIKGDLAEGVDFKGDIIAANLMADLVIRLASSAAAHLNEGGIFISSGILMEKKDKVEEAISSCGFSIKEVVCDGEWCAIAAEADDNKRRSGER</sequence>
<dbReference type="GO" id="GO:0032259">
    <property type="term" value="P:methylation"/>
    <property type="evidence" value="ECO:0007669"/>
    <property type="project" value="UniProtKB-KW"/>
</dbReference>
<keyword evidence="2" id="KW-0963">Cytoplasm</keyword>
<protein>
    <submittedName>
        <fullName evidence="6">50S ribosomal protein L11 methyltransferase</fullName>
        <ecNumber evidence="6">2.1.1.-</ecNumber>
    </submittedName>
</protein>
<evidence type="ECO:0000256" key="3">
    <source>
        <dbReference type="ARBA" id="ARBA00022603"/>
    </source>
</evidence>
<dbReference type="PANTHER" id="PTHR43648">
    <property type="entry name" value="ELECTRON TRANSFER FLAVOPROTEIN BETA SUBUNIT LYSINE METHYLTRANSFERASE"/>
    <property type="match status" value="1"/>
</dbReference>
<dbReference type="Proteomes" id="UP000824090">
    <property type="component" value="Unassembled WGS sequence"/>
</dbReference>
<comment type="similarity">
    <text evidence="1">Belongs to the methyltransferase superfamily. PrmA family.</text>
</comment>
<keyword evidence="5" id="KW-0949">S-adenosyl-L-methionine</keyword>
<keyword evidence="3 6" id="KW-0489">Methyltransferase</keyword>
<feature type="non-terminal residue" evidence="6">
    <location>
        <position position="1"/>
    </location>
</feature>
<dbReference type="InterPro" id="IPR029063">
    <property type="entry name" value="SAM-dependent_MTases_sf"/>
</dbReference>
<dbReference type="PANTHER" id="PTHR43648:SF1">
    <property type="entry name" value="ELECTRON TRANSFER FLAVOPROTEIN BETA SUBUNIT LYSINE METHYLTRANSFERASE"/>
    <property type="match status" value="1"/>
</dbReference>
<gene>
    <name evidence="6" type="primary">prmA</name>
    <name evidence="6" type="ORF">IAC50_00690</name>
</gene>
<dbReference type="SUPFAM" id="SSF53335">
    <property type="entry name" value="S-adenosyl-L-methionine-dependent methyltransferases"/>
    <property type="match status" value="1"/>
</dbReference>
<evidence type="ECO:0000256" key="5">
    <source>
        <dbReference type="ARBA" id="ARBA00022691"/>
    </source>
</evidence>
<dbReference type="CDD" id="cd02440">
    <property type="entry name" value="AdoMet_MTases"/>
    <property type="match status" value="1"/>
</dbReference>
<organism evidence="6 7">
    <name type="scientific">Candidatus Allocopromorpha excrementigallinarum</name>
    <dbReference type="NCBI Taxonomy" id="2840742"/>
    <lineage>
        <taxon>Bacteria</taxon>
        <taxon>Bacillati</taxon>
        <taxon>Bacillota</taxon>
        <taxon>Clostridia</taxon>
        <taxon>Eubacteriales</taxon>
        <taxon>Eubacteriaceae</taxon>
        <taxon>Eubacteriaceae incertae sedis</taxon>
        <taxon>Candidatus Allocopromorpha</taxon>
    </lineage>
</organism>
<dbReference type="InterPro" id="IPR004498">
    <property type="entry name" value="Ribosomal_PrmA_MeTrfase"/>
</dbReference>
<comment type="caution">
    <text evidence="6">The sequence shown here is derived from an EMBL/GenBank/DDBJ whole genome shotgun (WGS) entry which is preliminary data.</text>
</comment>
<accession>A0A9D1HYN7</accession>
<evidence type="ECO:0000313" key="6">
    <source>
        <dbReference type="EMBL" id="HIU25001.1"/>
    </source>
</evidence>
<dbReference type="AlphaFoldDB" id="A0A9D1HYN7"/>
<keyword evidence="4 6" id="KW-0808">Transferase</keyword>
<proteinExistence type="inferred from homology"/>
<dbReference type="HAMAP" id="MF_00735">
    <property type="entry name" value="Methyltr_PrmA"/>
    <property type="match status" value="1"/>
</dbReference>
<dbReference type="EMBL" id="DVMP01000014">
    <property type="protein sequence ID" value="HIU25001.1"/>
    <property type="molecule type" value="Genomic_DNA"/>
</dbReference>
<name>A0A9D1HYN7_9FIRM</name>
<dbReference type="NCBIfam" id="TIGR00406">
    <property type="entry name" value="prmA"/>
    <property type="match status" value="1"/>
</dbReference>
<dbReference type="EC" id="2.1.1.-" evidence="6"/>
<reference evidence="6" key="1">
    <citation type="submission" date="2020-10" db="EMBL/GenBank/DDBJ databases">
        <authorList>
            <person name="Gilroy R."/>
        </authorList>
    </citation>
    <scope>NUCLEOTIDE SEQUENCE</scope>
    <source>
        <strain evidence="6">ChiHcec3-6078</strain>
    </source>
</reference>
<dbReference type="Pfam" id="PF06325">
    <property type="entry name" value="PrmA"/>
    <property type="match status" value="1"/>
</dbReference>
<keyword evidence="6" id="KW-0689">Ribosomal protein</keyword>
<dbReference type="InterPro" id="IPR050078">
    <property type="entry name" value="Ribosomal_L11_MeTrfase_PrmA"/>
</dbReference>
<keyword evidence="6" id="KW-0687">Ribonucleoprotein</keyword>